<gene>
    <name evidence="32" type="primary">agk</name>
</gene>
<dbReference type="OMA" id="HWKKTTF"/>
<evidence type="ECO:0000256" key="21">
    <source>
        <dbReference type="ARBA" id="ARBA00025749"/>
    </source>
</evidence>
<evidence type="ECO:0000256" key="3">
    <source>
        <dbReference type="ARBA" id="ARBA00004637"/>
    </source>
</evidence>
<keyword evidence="12" id="KW-0496">Mitochondrion</keyword>
<keyword evidence="11" id="KW-0443">Lipid metabolism</keyword>
<dbReference type="InterPro" id="IPR017438">
    <property type="entry name" value="ATP-NAD_kinase_N"/>
</dbReference>
<evidence type="ECO:0000256" key="18">
    <source>
        <dbReference type="ARBA" id="ARBA00024512"/>
    </source>
</evidence>
<dbReference type="GO" id="GO:0046513">
    <property type="term" value="P:ceramide biosynthetic process"/>
    <property type="evidence" value="ECO:0007669"/>
    <property type="project" value="TreeGrafter"/>
</dbReference>
<dbReference type="SMART" id="SM00046">
    <property type="entry name" value="DAGKc"/>
    <property type="match status" value="1"/>
</dbReference>
<evidence type="ECO:0000256" key="2">
    <source>
        <dbReference type="ARBA" id="ARBA00004569"/>
    </source>
</evidence>
<dbReference type="InterPro" id="IPR045579">
    <property type="entry name" value="AGK_C"/>
</dbReference>
<comment type="catalytic activity">
    <reaction evidence="26">
        <text>a 2-acylglycerol + ATP = a 2-acyl-sn-glycerol 3-phosphate + ADP + H(+)</text>
        <dbReference type="Rhea" id="RHEA:39847"/>
        <dbReference type="ChEBI" id="CHEBI:15378"/>
        <dbReference type="ChEBI" id="CHEBI:17389"/>
        <dbReference type="ChEBI" id="CHEBI:30616"/>
        <dbReference type="ChEBI" id="CHEBI:64982"/>
        <dbReference type="ChEBI" id="CHEBI:456216"/>
    </reaction>
    <physiologicalReaction direction="left-to-right" evidence="26">
        <dbReference type="Rhea" id="RHEA:39848"/>
    </physiologicalReaction>
</comment>
<evidence type="ECO:0000256" key="29">
    <source>
        <dbReference type="ARBA" id="ARBA00048876"/>
    </source>
</evidence>
<dbReference type="InterPro" id="IPR001206">
    <property type="entry name" value="Diacylglycerol_kinase_cat_dom"/>
</dbReference>
<comment type="similarity">
    <text evidence="21">Belongs to the AGK family.</text>
</comment>
<dbReference type="PANTHER" id="PTHR12358">
    <property type="entry name" value="SPHINGOSINE KINASE"/>
    <property type="match status" value="1"/>
</dbReference>
<evidence type="ECO:0000256" key="6">
    <source>
        <dbReference type="ARBA" id="ARBA00022679"/>
    </source>
</evidence>
<evidence type="ECO:0000256" key="24">
    <source>
        <dbReference type="ARBA" id="ARBA00026142"/>
    </source>
</evidence>
<comment type="catalytic activity">
    <reaction evidence="16">
        <text>1-(5Z,8Z,11Z,14Z-eicosatetraenoyl)-sn-glycerol + ATP = 1-(5Z,8Z,11Z,14Z-eicosatetraenoyl)-sn-glycero-3-phosphate + ADP + H(+)</text>
        <dbReference type="Rhea" id="RHEA:43328"/>
        <dbReference type="ChEBI" id="CHEBI:15378"/>
        <dbReference type="ChEBI" id="CHEBI:30616"/>
        <dbReference type="ChEBI" id="CHEBI:34071"/>
        <dbReference type="ChEBI" id="CHEBI:74938"/>
        <dbReference type="ChEBI" id="CHEBI:456216"/>
    </reaction>
    <physiologicalReaction direction="left-to-right" evidence="16">
        <dbReference type="Rhea" id="RHEA:43329"/>
    </physiologicalReaction>
</comment>
<dbReference type="EMBL" id="JW868796">
    <property type="protein sequence ID" value="AFP01314.1"/>
    <property type="molecule type" value="mRNA"/>
</dbReference>
<dbReference type="KEGG" id="cmk:103186213"/>
<dbReference type="AlphaFoldDB" id="V9KSF3"/>
<evidence type="ECO:0000256" key="8">
    <source>
        <dbReference type="ARBA" id="ARBA00022777"/>
    </source>
</evidence>
<comment type="subcellular location">
    <subcellularLocation>
        <location evidence="3">Mitochondrion inner membrane</location>
        <topology evidence="3">Peripheral membrane protein</topology>
    </subcellularLocation>
    <subcellularLocation>
        <location evidence="2">Mitochondrion intermembrane space</location>
    </subcellularLocation>
</comment>
<dbReference type="RefSeq" id="XP_007903285.1">
    <property type="nucleotide sequence ID" value="XM_007905094.2"/>
</dbReference>
<comment type="cofactor">
    <cofactor evidence="1">
        <name>Mg(2+)</name>
        <dbReference type="ChEBI" id="CHEBI:18420"/>
    </cofactor>
</comment>
<evidence type="ECO:0000256" key="19">
    <source>
        <dbReference type="ARBA" id="ARBA00024556"/>
    </source>
</evidence>
<feature type="domain" description="DAGKc" evidence="30">
    <location>
        <begin position="58"/>
        <end position="199"/>
    </location>
</feature>
<organism evidence="31">
    <name type="scientific">Callorhinchus milii</name>
    <name type="common">Ghost shark</name>
    <dbReference type="NCBI Taxonomy" id="7868"/>
    <lineage>
        <taxon>Eukaryota</taxon>
        <taxon>Metazoa</taxon>
        <taxon>Chordata</taxon>
        <taxon>Craniata</taxon>
        <taxon>Vertebrata</taxon>
        <taxon>Chondrichthyes</taxon>
        <taxon>Holocephali</taxon>
        <taxon>Chimaeriformes</taxon>
        <taxon>Callorhinchidae</taxon>
        <taxon>Callorhinchus</taxon>
    </lineage>
</organism>
<comment type="catalytic activity">
    <reaction evidence="20">
        <text>1-hexadecanoyl-sn-glycerol + ATP = 1-hexadecanoyl-sn-glycero-3-phosphate + ADP + H(+)</text>
        <dbReference type="Rhea" id="RHEA:43308"/>
        <dbReference type="ChEBI" id="CHEBI:15378"/>
        <dbReference type="ChEBI" id="CHEBI:30616"/>
        <dbReference type="ChEBI" id="CHEBI:57518"/>
        <dbReference type="ChEBI" id="CHEBI:75542"/>
        <dbReference type="ChEBI" id="CHEBI:456216"/>
    </reaction>
    <physiologicalReaction direction="left-to-right" evidence="20">
        <dbReference type="Rhea" id="RHEA:43309"/>
    </physiologicalReaction>
</comment>
<comment type="catalytic activity">
    <reaction evidence="14">
        <text>1,2-di-(9Z-octadecenoyl)-sn-glycerol + ATP = 1,2-di-(9Z-octadecenoyl)-sn-glycero-3-phosphate + ADP + H(+)</text>
        <dbReference type="Rhea" id="RHEA:40327"/>
        <dbReference type="ChEBI" id="CHEBI:15378"/>
        <dbReference type="ChEBI" id="CHEBI:30616"/>
        <dbReference type="ChEBI" id="CHEBI:52333"/>
        <dbReference type="ChEBI" id="CHEBI:74546"/>
        <dbReference type="ChEBI" id="CHEBI:456216"/>
    </reaction>
    <physiologicalReaction direction="left-to-right" evidence="14">
        <dbReference type="Rhea" id="RHEA:40328"/>
    </physiologicalReaction>
</comment>
<evidence type="ECO:0000256" key="26">
    <source>
        <dbReference type="ARBA" id="ARBA00044480"/>
    </source>
</evidence>
<dbReference type="Pfam" id="PF19712">
    <property type="entry name" value="AGK_C"/>
    <property type="match status" value="1"/>
</dbReference>
<reference evidence="31 33" key="3">
    <citation type="journal article" date="2014" name="Nature">
        <title>Elephant shark genome provides unique insights into gnathostome evolution.</title>
        <authorList>
            <consortium name="International Elephant Shark Genome Sequencing Consortium"/>
            <person name="Venkatesh B."/>
            <person name="Lee A.P."/>
            <person name="Ravi V."/>
            <person name="Maurya A.K."/>
            <person name="Lian M.M."/>
            <person name="Swann J.B."/>
            <person name="Ohta Y."/>
            <person name="Flajnik M.F."/>
            <person name="Sutoh Y."/>
            <person name="Kasahara M."/>
            <person name="Hoon S."/>
            <person name="Gangu V."/>
            <person name="Roy S.W."/>
            <person name="Irimia M."/>
            <person name="Korzh V."/>
            <person name="Kondrychyn I."/>
            <person name="Lim Z.W."/>
            <person name="Tay B.H."/>
            <person name="Tohari S."/>
            <person name="Kong K.W."/>
            <person name="Ho S."/>
            <person name="Lorente-Galdos B."/>
            <person name="Quilez J."/>
            <person name="Marques-Bonet T."/>
            <person name="Raney B.J."/>
            <person name="Ingham P.W."/>
            <person name="Tay A."/>
            <person name="Hillier L.W."/>
            <person name="Minx P."/>
            <person name="Boehm T."/>
            <person name="Wilson R.K."/>
            <person name="Brenner S."/>
            <person name="Warren W.C."/>
        </authorList>
    </citation>
    <scope>NUCLEOTIDE SEQUENCE</scope>
    <source>
        <tissue evidence="31">Liver</tissue>
    </source>
</reference>
<dbReference type="GeneTree" id="ENSGT00940000154961"/>
<keyword evidence="33" id="KW-1185">Reference proteome</keyword>
<evidence type="ECO:0000256" key="14">
    <source>
        <dbReference type="ARBA" id="ARBA00023371"/>
    </source>
</evidence>
<dbReference type="EC" id="2.7.1.94" evidence="23"/>
<evidence type="ECO:0000256" key="16">
    <source>
        <dbReference type="ARBA" id="ARBA00024483"/>
    </source>
</evidence>
<evidence type="ECO:0000256" key="7">
    <source>
        <dbReference type="ARBA" id="ARBA00022741"/>
    </source>
</evidence>
<dbReference type="Proteomes" id="UP000314986">
    <property type="component" value="Unassembled WGS sequence"/>
</dbReference>
<dbReference type="PROSITE" id="PS50146">
    <property type="entry name" value="DAGK"/>
    <property type="match status" value="1"/>
</dbReference>
<dbReference type="InterPro" id="IPR050187">
    <property type="entry name" value="Lipid_Phosphate_FormReg"/>
</dbReference>
<dbReference type="PANTHER" id="PTHR12358:SF31">
    <property type="entry name" value="ACYLGLYCEROL KINASE, MITOCHONDRIAL"/>
    <property type="match status" value="1"/>
</dbReference>
<dbReference type="CTD" id="55750"/>
<evidence type="ECO:0000256" key="11">
    <source>
        <dbReference type="ARBA" id="ARBA00023098"/>
    </source>
</evidence>
<evidence type="ECO:0000313" key="31">
    <source>
        <dbReference type="EMBL" id="AFP01314.1"/>
    </source>
</evidence>
<keyword evidence="13" id="KW-0472">Membrane</keyword>
<dbReference type="InterPro" id="IPR016064">
    <property type="entry name" value="NAD/diacylglycerol_kinase_sf"/>
</dbReference>
<dbReference type="GeneID" id="103186213"/>
<reference evidence="32" key="4">
    <citation type="submission" date="2025-05" db="UniProtKB">
        <authorList>
            <consortium name="Ensembl"/>
        </authorList>
    </citation>
    <scope>IDENTIFICATION</scope>
</reference>
<comment type="catalytic activity">
    <reaction evidence="17">
        <text>1-(9Z-octadecenoyl)-sn-glycerol + ATP = 1-(9Z-octadecenoyl)-sn-glycero-3-phosphate + ADP + H(+)</text>
        <dbReference type="Rhea" id="RHEA:41079"/>
        <dbReference type="ChEBI" id="CHEBI:15378"/>
        <dbReference type="ChEBI" id="CHEBI:30616"/>
        <dbReference type="ChEBI" id="CHEBI:74544"/>
        <dbReference type="ChEBI" id="CHEBI:75757"/>
        <dbReference type="ChEBI" id="CHEBI:456216"/>
    </reaction>
    <physiologicalReaction direction="left-to-right" evidence="17">
        <dbReference type="Rhea" id="RHEA:41080"/>
    </physiologicalReaction>
</comment>
<keyword evidence="10" id="KW-0067">ATP-binding</keyword>
<comment type="pathway">
    <text evidence="4">Lipid metabolism; glycerolipid metabolism.</text>
</comment>
<evidence type="ECO:0000256" key="15">
    <source>
        <dbReference type="ARBA" id="ARBA00023411"/>
    </source>
</evidence>
<dbReference type="GO" id="GO:0001729">
    <property type="term" value="F:ceramide kinase activity"/>
    <property type="evidence" value="ECO:0007669"/>
    <property type="project" value="UniProtKB-EC"/>
</dbReference>
<keyword evidence="6" id="KW-0808">Transferase</keyword>
<comment type="catalytic activity">
    <reaction evidence="29">
        <text>N-(hexanoyl)sphing-4-enine + ATP = N-hexanoylsphing-4-enine 1-phosphate + ADP + H(+)</text>
        <dbReference type="Rhea" id="RHEA:43312"/>
        <dbReference type="ChEBI" id="CHEBI:15378"/>
        <dbReference type="ChEBI" id="CHEBI:30616"/>
        <dbReference type="ChEBI" id="CHEBI:63867"/>
        <dbReference type="ChEBI" id="CHEBI:82959"/>
        <dbReference type="ChEBI" id="CHEBI:456216"/>
    </reaction>
    <physiologicalReaction direction="left-to-right" evidence="29">
        <dbReference type="Rhea" id="RHEA:43313"/>
    </physiologicalReaction>
</comment>
<evidence type="ECO:0000259" key="30">
    <source>
        <dbReference type="PROSITE" id="PS50146"/>
    </source>
</evidence>
<evidence type="ECO:0000256" key="25">
    <source>
        <dbReference type="ARBA" id="ARBA00030553"/>
    </source>
</evidence>
<dbReference type="GO" id="GO:0046512">
    <property type="term" value="P:sphingosine biosynthetic process"/>
    <property type="evidence" value="ECO:0007669"/>
    <property type="project" value="TreeGrafter"/>
</dbReference>
<dbReference type="OrthoDB" id="9979394at2759"/>
<keyword evidence="7" id="KW-0547">Nucleotide-binding</keyword>
<dbReference type="GO" id="GO:0005743">
    <property type="term" value="C:mitochondrial inner membrane"/>
    <property type="evidence" value="ECO:0007669"/>
    <property type="project" value="UniProtKB-SubCell"/>
</dbReference>
<evidence type="ECO:0000313" key="32">
    <source>
        <dbReference type="Ensembl" id="ENSCMIP00000029929.1"/>
    </source>
</evidence>
<evidence type="ECO:0000256" key="20">
    <source>
        <dbReference type="ARBA" id="ARBA00024636"/>
    </source>
</evidence>
<evidence type="ECO:0000256" key="12">
    <source>
        <dbReference type="ARBA" id="ARBA00023128"/>
    </source>
</evidence>
<comment type="catalytic activity">
    <reaction evidence="15">
        <text>a 1,2-diacyl-sn-glycerol + ATP = a 1,2-diacyl-sn-glycero-3-phosphate + ADP + H(+)</text>
        <dbReference type="Rhea" id="RHEA:10272"/>
        <dbReference type="ChEBI" id="CHEBI:15378"/>
        <dbReference type="ChEBI" id="CHEBI:17815"/>
        <dbReference type="ChEBI" id="CHEBI:30616"/>
        <dbReference type="ChEBI" id="CHEBI:58608"/>
        <dbReference type="ChEBI" id="CHEBI:456216"/>
        <dbReference type="EC" id="2.7.1.107"/>
    </reaction>
    <physiologicalReaction direction="left-to-right" evidence="15">
        <dbReference type="Rhea" id="RHEA:10273"/>
    </physiologicalReaction>
</comment>
<dbReference type="Gene3D" id="3.40.50.10330">
    <property type="entry name" value="Probable inorganic polyphosphate/atp-NAD kinase, domain 1"/>
    <property type="match status" value="1"/>
</dbReference>
<proteinExistence type="evidence at transcript level"/>
<dbReference type="GO" id="GO:0046486">
    <property type="term" value="P:glycerolipid metabolic process"/>
    <property type="evidence" value="ECO:0007669"/>
    <property type="project" value="UniProtKB-UniPathway"/>
</dbReference>
<evidence type="ECO:0000256" key="17">
    <source>
        <dbReference type="ARBA" id="ARBA00024505"/>
    </source>
</evidence>
<dbReference type="Ensembl" id="ENSCMIT00000030395.1">
    <property type="protein sequence ID" value="ENSCMIP00000029929.1"/>
    <property type="gene ID" value="ENSCMIG00000012915.1"/>
</dbReference>
<evidence type="ECO:0000256" key="5">
    <source>
        <dbReference type="ARBA" id="ARBA00012133"/>
    </source>
</evidence>
<name>V9KSF3_CALMI</name>
<comment type="catalytic activity">
    <reaction evidence="19">
        <text>2-(5Z,8Z,11Z,14Z-eicosatetraenoyl)-glycerol + ATP = 2-(5Z,8Z,11Z,14Z-eicosatetraenoyl)-sn-glycero-3-phosphate + ADP + H(+)</text>
        <dbReference type="Rhea" id="RHEA:43316"/>
        <dbReference type="ChEBI" id="CHEBI:15378"/>
        <dbReference type="ChEBI" id="CHEBI:30616"/>
        <dbReference type="ChEBI" id="CHEBI:52392"/>
        <dbReference type="ChEBI" id="CHEBI:78209"/>
        <dbReference type="ChEBI" id="CHEBI:456216"/>
    </reaction>
    <physiologicalReaction direction="left-to-right" evidence="19">
        <dbReference type="Rhea" id="RHEA:43317"/>
    </physiologicalReaction>
</comment>
<dbReference type="SUPFAM" id="SSF111331">
    <property type="entry name" value="NAD kinase/diacylglycerol kinase-like"/>
    <property type="match status" value="1"/>
</dbReference>
<evidence type="ECO:0000256" key="28">
    <source>
        <dbReference type="ARBA" id="ARBA00048663"/>
    </source>
</evidence>
<dbReference type="EC" id="2.7.1.138" evidence="22"/>
<dbReference type="GO" id="GO:0005524">
    <property type="term" value="F:ATP binding"/>
    <property type="evidence" value="ECO:0007669"/>
    <property type="project" value="UniProtKB-KW"/>
</dbReference>
<dbReference type="GO" id="GO:0004143">
    <property type="term" value="F:ATP-dependent diacylglycerol kinase activity"/>
    <property type="evidence" value="ECO:0007669"/>
    <property type="project" value="UniProtKB-EC"/>
</dbReference>
<dbReference type="EC" id="2.7.1.107" evidence="5"/>
<comment type="catalytic activity">
    <reaction evidence="18">
        <text>a 1-acyl-sn-glycerol + ATP = a 1-acyl-sn-glycero-3-phosphate + ADP + H(+)</text>
        <dbReference type="Rhea" id="RHEA:33747"/>
        <dbReference type="ChEBI" id="CHEBI:15378"/>
        <dbReference type="ChEBI" id="CHEBI:30616"/>
        <dbReference type="ChEBI" id="CHEBI:57970"/>
        <dbReference type="ChEBI" id="CHEBI:64683"/>
        <dbReference type="ChEBI" id="CHEBI:456216"/>
    </reaction>
    <physiologicalReaction direction="left-to-right" evidence="18">
        <dbReference type="Rhea" id="RHEA:33748"/>
    </physiologicalReaction>
</comment>
<evidence type="ECO:0000256" key="1">
    <source>
        <dbReference type="ARBA" id="ARBA00001946"/>
    </source>
</evidence>
<evidence type="ECO:0000313" key="33">
    <source>
        <dbReference type="Proteomes" id="UP000314986"/>
    </source>
</evidence>
<comment type="catalytic activity">
    <reaction evidence="27">
        <text>an N-acylsphing-4-enine + ATP = an N-acylsphing-4-enine 1-phosphate + ADP + H(+)</text>
        <dbReference type="Rhea" id="RHEA:17929"/>
        <dbReference type="ChEBI" id="CHEBI:15378"/>
        <dbReference type="ChEBI" id="CHEBI:30616"/>
        <dbReference type="ChEBI" id="CHEBI:52639"/>
        <dbReference type="ChEBI" id="CHEBI:57674"/>
        <dbReference type="ChEBI" id="CHEBI:456216"/>
        <dbReference type="EC" id="2.7.1.138"/>
    </reaction>
    <physiologicalReaction direction="left-to-right" evidence="27">
        <dbReference type="Rhea" id="RHEA:17930"/>
    </physiologicalReaction>
</comment>
<evidence type="ECO:0000256" key="9">
    <source>
        <dbReference type="ARBA" id="ARBA00022792"/>
    </source>
</evidence>
<evidence type="ECO:0000256" key="4">
    <source>
        <dbReference type="ARBA" id="ARBA00005175"/>
    </source>
</evidence>
<dbReference type="Pfam" id="PF00781">
    <property type="entry name" value="DAGK_cat"/>
    <property type="match status" value="1"/>
</dbReference>
<keyword evidence="9" id="KW-0999">Mitochondrion inner membrane</keyword>
<reference evidence="33" key="2">
    <citation type="journal article" date="2007" name="PLoS Biol.">
        <title>Survey sequencing and comparative analysis of the elephant shark (Callorhinchus milii) genome.</title>
        <authorList>
            <person name="Venkatesh B."/>
            <person name="Kirkness E.F."/>
            <person name="Loh Y.H."/>
            <person name="Halpern A.L."/>
            <person name="Lee A.P."/>
            <person name="Johnson J."/>
            <person name="Dandona N."/>
            <person name="Viswanathan L.D."/>
            <person name="Tay A."/>
            <person name="Venter J.C."/>
            <person name="Strausberg R.L."/>
            <person name="Brenner S."/>
        </authorList>
    </citation>
    <scope>NUCLEOTIDE SEQUENCE [LARGE SCALE GENOMIC DNA]</scope>
</reference>
<dbReference type="GO" id="GO:0047620">
    <property type="term" value="F:acylglycerol kinase activity"/>
    <property type="evidence" value="ECO:0007669"/>
    <property type="project" value="UniProtKB-EC"/>
</dbReference>
<evidence type="ECO:0000256" key="13">
    <source>
        <dbReference type="ARBA" id="ARBA00023136"/>
    </source>
</evidence>
<evidence type="ECO:0000256" key="27">
    <source>
        <dbReference type="ARBA" id="ARBA00048034"/>
    </source>
</evidence>
<accession>V9KSF3</accession>
<dbReference type="UniPathway" id="UPA00230"/>
<protein>
    <recommendedName>
        <fullName evidence="24">Acylglycerol kinase, mitochondrial</fullName>
        <ecNumber evidence="5">2.7.1.107</ecNumber>
        <ecNumber evidence="22">2.7.1.138</ecNumber>
        <ecNumber evidence="23">2.7.1.94</ecNumber>
    </recommendedName>
    <alternativeName>
        <fullName evidence="25">Multiple substrate lipid kinase</fullName>
    </alternativeName>
</protein>
<comment type="catalytic activity">
    <reaction evidence="28">
        <text>a monoacylglycerol + ATP = a monoacyl-sn-glycero-3-phosphate + ADP + H(+)</text>
        <dbReference type="Rhea" id="RHEA:19293"/>
        <dbReference type="ChEBI" id="CHEBI:15378"/>
        <dbReference type="ChEBI" id="CHEBI:17408"/>
        <dbReference type="ChEBI" id="CHEBI:30616"/>
        <dbReference type="ChEBI" id="CHEBI:77589"/>
        <dbReference type="ChEBI" id="CHEBI:456216"/>
        <dbReference type="EC" id="2.7.1.94"/>
    </reaction>
    <physiologicalReaction direction="left-to-right" evidence="28">
        <dbReference type="Rhea" id="RHEA:19294"/>
    </physiologicalReaction>
</comment>
<keyword evidence="8 31" id="KW-0418">Kinase</keyword>
<evidence type="ECO:0000256" key="22">
    <source>
        <dbReference type="ARBA" id="ARBA00026096"/>
    </source>
</evidence>
<evidence type="ECO:0000256" key="23">
    <source>
        <dbReference type="ARBA" id="ARBA00026098"/>
    </source>
</evidence>
<dbReference type="STRING" id="7868.ENSCMIP00000029929"/>
<dbReference type="CDD" id="cd01653">
    <property type="entry name" value="GATase1"/>
    <property type="match status" value="1"/>
</dbReference>
<sequence length="417" mass="46982">MARLLRTVRNHWKKSTFGVCALSCGAKWVYNRHCDSLLRRAACQEAKEYGDQLLPVSAKVKKATVFLNPAACNGKARNLFEKNAAPILHLSGFDVNVVKTDYEGQAKKLLELVEDTDLIIVAGGDGTLQEVVTGLLRRADVNNFSKIPIGFIPLGNMNSLSQTLYPAIDEKTRHIVHATLAILKGETVTLDVLEIKGDKEQPVFAVTGLRWGAYRDASSKLSKFWYLGPLKDKACHLFSMYKEWPQVYRASLAYLGPTERPPEESDEKPPRPGLWRRILRRLELYFSSPKEAEQVPMEPEHWDEVEASAVEVTISTLNKQMDLTRTQDAMTVCIEPATLSKEEFLATGSQKISEPHMCPEGSQILQASCCRLQLPQGTEGFFSIDNEDYEAMSVDVKLLPRKLRFFCDSIKKQQMQR</sequence>
<reference evidence="33" key="1">
    <citation type="journal article" date="2006" name="Science">
        <title>Ancient noncoding elements conserved in the human genome.</title>
        <authorList>
            <person name="Venkatesh B."/>
            <person name="Kirkness E.F."/>
            <person name="Loh Y.H."/>
            <person name="Halpern A.L."/>
            <person name="Lee A.P."/>
            <person name="Johnson J."/>
            <person name="Dandona N."/>
            <person name="Viswanathan L.D."/>
            <person name="Tay A."/>
            <person name="Venter J.C."/>
            <person name="Strausberg R.L."/>
            <person name="Brenner S."/>
        </authorList>
    </citation>
    <scope>NUCLEOTIDE SEQUENCE [LARGE SCALE GENOMIC DNA]</scope>
</reference>
<evidence type="ECO:0000256" key="10">
    <source>
        <dbReference type="ARBA" id="ARBA00022840"/>
    </source>
</evidence>
<dbReference type="GO" id="GO:0005758">
    <property type="term" value="C:mitochondrial intermembrane space"/>
    <property type="evidence" value="ECO:0007669"/>
    <property type="project" value="UniProtKB-SubCell"/>
</dbReference>